<reference evidence="1 2" key="1">
    <citation type="submission" date="2013-11" db="EMBL/GenBank/DDBJ databases">
        <title>Single cell genomics of uncultured Tannerella BU063 (oral taxon 286).</title>
        <authorList>
            <person name="Beall C.J."/>
            <person name="Campbell A.G."/>
            <person name="Griffen A.L."/>
            <person name="Podar M."/>
            <person name="Leys E.J."/>
        </authorList>
    </citation>
    <scope>NUCLEOTIDE SEQUENCE [LARGE SCALE GENOMIC DNA]</scope>
    <source>
        <strain evidence="1">Cell 8/11</strain>
    </source>
</reference>
<dbReference type="Proteomes" id="UP000034980">
    <property type="component" value="Unassembled WGS sequence"/>
</dbReference>
<sequence length="38" mass="4468">MYPAKFPGLGEALIFFCFFSCIKTRKEDHESKKKIPLF</sequence>
<dbReference type="EMBL" id="AYYF01001618">
    <property type="protein sequence ID" value="ETK11061.1"/>
    <property type="molecule type" value="Genomic_DNA"/>
</dbReference>
<dbReference type="AlphaFoldDB" id="W2CX22"/>
<accession>W2CX22</accession>
<dbReference type="PATRIC" id="fig|1411915.3.peg.2167"/>
<evidence type="ECO:0000313" key="1">
    <source>
        <dbReference type="EMBL" id="ETK11061.1"/>
    </source>
</evidence>
<evidence type="ECO:0000313" key="2">
    <source>
        <dbReference type="Proteomes" id="UP000034980"/>
    </source>
</evidence>
<proteinExistence type="predicted"/>
<comment type="caution">
    <text evidence="1">The sequence shown here is derived from an EMBL/GenBank/DDBJ whole genome shotgun (WGS) entry which is preliminary data.</text>
</comment>
<organism evidence="1 2">
    <name type="scientific">Tannerella sp. oral taxon BU063 isolate Cell 8/11</name>
    <dbReference type="NCBI Taxonomy" id="1411915"/>
    <lineage>
        <taxon>Bacteria</taxon>
        <taxon>Pseudomonadati</taxon>
        <taxon>Bacteroidota</taxon>
        <taxon>Bacteroidia</taxon>
        <taxon>Bacteroidales</taxon>
        <taxon>Tannerellaceae</taxon>
        <taxon>Tannerella</taxon>
    </lineage>
</organism>
<gene>
    <name evidence="1" type="ORF">T235_17425</name>
</gene>
<protein>
    <submittedName>
        <fullName evidence="1">Uncharacterized protein</fullName>
    </submittedName>
</protein>
<name>W2CX22_9BACT</name>